<feature type="transmembrane region" description="Helical" evidence="9">
    <location>
        <begin position="100"/>
        <end position="120"/>
    </location>
</feature>
<feature type="transmembrane region" description="Helical" evidence="9">
    <location>
        <begin position="288"/>
        <end position="312"/>
    </location>
</feature>
<feature type="region of interest" description="Disordered" evidence="8">
    <location>
        <begin position="1"/>
        <end position="34"/>
    </location>
</feature>
<dbReference type="PANTHER" id="PTHR21716:SF53">
    <property type="entry name" value="PERMEASE PERM-RELATED"/>
    <property type="match status" value="1"/>
</dbReference>
<evidence type="ECO:0000256" key="3">
    <source>
        <dbReference type="ARBA" id="ARBA00022448"/>
    </source>
</evidence>
<evidence type="ECO:0000256" key="5">
    <source>
        <dbReference type="ARBA" id="ARBA00022692"/>
    </source>
</evidence>
<feature type="compositionally biased region" description="Basic and acidic residues" evidence="8">
    <location>
        <begin position="1"/>
        <end position="18"/>
    </location>
</feature>
<keyword evidence="6 9" id="KW-1133">Transmembrane helix</keyword>
<accession>A0AAU2H7M8</accession>
<dbReference type="EMBL" id="CP108253">
    <property type="protein sequence ID" value="WTU44207.1"/>
    <property type="molecule type" value="Genomic_DNA"/>
</dbReference>
<dbReference type="GO" id="GO:0055085">
    <property type="term" value="P:transmembrane transport"/>
    <property type="evidence" value="ECO:0007669"/>
    <property type="project" value="TreeGrafter"/>
</dbReference>
<feature type="transmembrane region" description="Helical" evidence="9">
    <location>
        <begin position="66"/>
        <end position="88"/>
    </location>
</feature>
<evidence type="ECO:0000256" key="8">
    <source>
        <dbReference type="SAM" id="MobiDB-lite"/>
    </source>
</evidence>
<keyword evidence="4" id="KW-1003">Cell membrane</keyword>
<dbReference type="GO" id="GO:0005886">
    <property type="term" value="C:plasma membrane"/>
    <property type="evidence" value="ECO:0007669"/>
    <property type="project" value="UniProtKB-SubCell"/>
</dbReference>
<evidence type="ECO:0000256" key="9">
    <source>
        <dbReference type="SAM" id="Phobius"/>
    </source>
</evidence>
<keyword evidence="3" id="KW-0813">Transport</keyword>
<reference evidence="10" key="1">
    <citation type="submission" date="2022-10" db="EMBL/GenBank/DDBJ databases">
        <title>The complete genomes of actinobacterial strains from the NBC collection.</title>
        <authorList>
            <person name="Joergensen T.S."/>
            <person name="Alvarez Arevalo M."/>
            <person name="Sterndorff E.B."/>
            <person name="Faurdal D."/>
            <person name="Vuksanovic O."/>
            <person name="Mourched A.-S."/>
            <person name="Charusanti P."/>
            <person name="Shaw S."/>
            <person name="Blin K."/>
            <person name="Weber T."/>
        </authorList>
    </citation>
    <scope>NUCLEOTIDE SEQUENCE</scope>
    <source>
        <strain evidence="10">NBC_00060</strain>
    </source>
</reference>
<name>A0AAU2H7M8_9ACTN</name>
<feature type="transmembrane region" description="Helical" evidence="9">
    <location>
        <begin position="238"/>
        <end position="256"/>
    </location>
</feature>
<comment type="subcellular location">
    <subcellularLocation>
        <location evidence="1">Cell membrane</location>
        <topology evidence="1">Multi-pass membrane protein</topology>
    </subcellularLocation>
</comment>
<evidence type="ECO:0000256" key="4">
    <source>
        <dbReference type="ARBA" id="ARBA00022475"/>
    </source>
</evidence>
<evidence type="ECO:0000313" key="10">
    <source>
        <dbReference type="EMBL" id="WTU44207.1"/>
    </source>
</evidence>
<dbReference type="InterPro" id="IPR002549">
    <property type="entry name" value="AI-2E-like"/>
</dbReference>
<feature type="transmembrane region" description="Helical" evidence="9">
    <location>
        <begin position="42"/>
        <end position="60"/>
    </location>
</feature>
<evidence type="ECO:0000256" key="2">
    <source>
        <dbReference type="ARBA" id="ARBA00009773"/>
    </source>
</evidence>
<gene>
    <name evidence="10" type="ORF">OHV25_33810</name>
</gene>
<feature type="transmembrane region" description="Helical" evidence="9">
    <location>
        <begin position="183"/>
        <end position="205"/>
    </location>
</feature>
<dbReference type="Pfam" id="PF01594">
    <property type="entry name" value="AI-2E_transport"/>
    <property type="match status" value="1"/>
</dbReference>
<feature type="transmembrane region" description="Helical" evidence="9">
    <location>
        <begin position="332"/>
        <end position="365"/>
    </location>
</feature>
<evidence type="ECO:0000256" key="6">
    <source>
        <dbReference type="ARBA" id="ARBA00022989"/>
    </source>
</evidence>
<dbReference type="PANTHER" id="PTHR21716">
    <property type="entry name" value="TRANSMEMBRANE PROTEIN"/>
    <property type="match status" value="1"/>
</dbReference>
<dbReference type="AlphaFoldDB" id="A0AAU2H7M8"/>
<comment type="similarity">
    <text evidence="2">Belongs to the autoinducer-2 exporter (AI-2E) (TC 2.A.86) family.</text>
</comment>
<keyword evidence="7 9" id="KW-0472">Membrane</keyword>
<protein>
    <submittedName>
        <fullName evidence="10">AI-2E family transporter</fullName>
    </submittedName>
</protein>
<keyword evidence="5 9" id="KW-0812">Transmembrane</keyword>
<evidence type="ECO:0000256" key="7">
    <source>
        <dbReference type="ARBA" id="ARBA00023136"/>
    </source>
</evidence>
<feature type="transmembrane region" description="Helical" evidence="9">
    <location>
        <begin position="262"/>
        <end position="281"/>
    </location>
</feature>
<sequence length="377" mass="39329">MTSVGRDGEDGREPERSAPAEPGPTGERARGVSRKGVGGRSWFAVGFSLGLGATLAWLTVQTVLEVGSLLTLLLLAVFLALALEPVVVWLTRHRLRRGGAVAVVLVLLLALFAGFLALVVPPAADEINALVKAVPGWLRDLHDHNSTLGRFEDRYHLVEKAKQQFSSGGAAGLAGGLLGAGKFVVGAVTSAAIVIVVTVYVMAFLPSLKRFCLHFVAAHKRPHAQEVTEEVLNRVGRYMLGNVATSVIAGAATFVWCAVTGVPYPAALGVFIALMDLIPIVGTTIGGFVVSLVALSVSLPVALATAGFYVGFRLAEDYLIVPRVMKFAVDVHPLVTVVGVLIGGALLGVIGALVAIPAAVAIGIVLDEHVFSRTDAS</sequence>
<evidence type="ECO:0000256" key="1">
    <source>
        <dbReference type="ARBA" id="ARBA00004651"/>
    </source>
</evidence>
<proteinExistence type="inferred from homology"/>
<organism evidence="10">
    <name type="scientific">Streptomyces sp. NBC_00060</name>
    <dbReference type="NCBI Taxonomy" id="2975636"/>
    <lineage>
        <taxon>Bacteria</taxon>
        <taxon>Bacillati</taxon>
        <taxon>Actinomycetota</taxon>
        <taxon>Actinomycetes</taxon>
        <taxon>Kitasatosporales</taxon>
        <taxon>Streptomycetaceae</taxon>
        <taxon>Streptomyces</taxon>
    </lineage>
</organism>